<evidence type="ECO:0000313" key="9">
    <source>
        <dbReference type="Ensembl" id="ENSECRP00000007112.1"/>
    </source>
</evidence>
<accession>A0A8C4RUU3</accession>
<comment type="similarity">
    <text evidence="1">Belongs to the liprin family. Liprin-beta subfamily.</text>
</comment>
<sequence>MSSDASHMLEAALEQMDDIIAGSKAVTEYTNSMFDIGSPGYLGSLQVLQLVEELKMALQFLSNGEEKESLRDQIPEATILYLTEWLERGTVHLRSPVNNETYQERLARLEGDKESLVLQVSVLTDQVEAQGEKIRDLESSLEEHHHKLNSTEEMLQQELLSRTSLETQKLDLIDEVSNLKLKLVGMEKEQRDCEYKQHKAEGLLQELKMLKNKVVELEGEKSQYERKLKATKAEIMNLQQQLETKDAEIESLRNQMALRVPTQCDSTEREEVYRRRLKEKHQELQRLKIGMETLLTANEEKDRRIEELTLLLNQYRKMKDGQTSGICEQISSDSSEELNGTGKIRNPVYKVQPQIIRTETPPRGPSPSLVSPSSVEKEVDSRTQQKMLSSSLEDLQSGSLQKHVVGEPVEPVVSPENKTYFENNKYQTLPGKFSRVNQNGDSEKLKSPNFQRIKDGAEESDFSLSKTEKLDDSTPSPSDLSPHSSGVDSGPQSPGSPENKKSPKGIKKFWGKIKRTQSGNLNADDLGPSEFRRGGLRATAGPRLARTTESESNISDYTAPFSQWKTEQVCSWLEEFGLGHYVNLTRQWVKTGHTLLTATPQDMEREMGIKHPLHRKKLQLAIRSFNMKLNEKSAALDHIWVTRWLDDIGLPQYKDQFSEARVDGRMLQYLTVNDLLFLKVTSQLHHLSIKCAIHVLHVNQFNPNCLRRRPGDEHNTTPSEVVQWSNHRVMEWLRSVDLAEYAPNLRGSGVHGGLIILEPRFNSDTMAMLLNIPTQKTLLRRHLTTNFNTLIGLEAQQEKREFMESSTYTSLTTTAKVRPKKLGFSNFGHLRKKKLDDSVDYICPMDRGHPSVNGTPDSYGGVRGLSPIFDKDLDELVQVGQKS</sequence>
<feature type="domain" description="SAM" evidence="8">
    <location>
        <begin position="724"/>
        <end position="755"/>
    </location>
</feature>
<dbReference type="PROSITE" id="PS50105">
    <property type="entry name" value="SAM_DOMAIN"/>
    <property type="match status" value="3"/>
</dbReference>
<evidence type="ECO:0000256" key="3">
    <source>
        <dbReference type="ARBA" id="ARBA00022737"/>
    </source>
</evidence>
<dbReference type="InterPro" id="IPR037617">
    <property type="entry name" value="LIPB1/2_SAM_1"/>
</dbReference>
<evidence type="ECO:0000256" key="7">
    <source>
        <dbReference type="SAM" id="MobiDB-lite"/>
    </source>
</evidence>
<dbReference type="InterPro" id="IPR037619">
    <property type="entry name" value="LIPB1/2_SAM_3rd"/>
</dbReference>
<dbReference type="FunFam" id="1.10.150.50:FF:000017">
    <property type="entry name" value="Liprin-beta-1 isoform 1"/>
    <property type="match status" value="1"/>
</dbReference>
<keyword evidence="2" id="KW-0597">Phosphoprotein</keyword>
<feature type="compositionally biased region" description="Polar residues" evidence="7">
    <location>
        <begin position="384"/>
        <end position="400"/>
    </location>
</feature>
<dbReference type="Ensembl" id="ENSECRT00000007226.1">
    <property type="protein sequence ID" value="ENSECRP00000007112.1"/>
    <property type="gene ID" value="ENSECRG00000004692.1"/>
</dbReference>
<evidence type="ECO:0000256" key="5">
    <source>
        <dbReference type="ARBA" id="ARBA00060046"/>
    </source>
</evidence>
<dbReference type="Gene3D" id="1.10.150.50">
    <property type="entry name" value="Transcription Factor, Ets-1"/>
    <property type="match status" value="3"/>
</dbReference>
<feature type="compositionally biased region" description="Low complexity" evidence="7">
    <location>
        <begin position="473"/>
        <end position="485"/>
    </location>
</feature>
<keyword evidence="4 6" id="KW-0175">Coiled coil</keyword>
<dbReference type="SMART" id="SM00454">
    <property type="entry name" value="SAM"/>
    <property type="match status" value="3"/>
</dbReference>
<evidence type="ECO:0000256" key="2">
    <source>
        <dbReference type="ARBA" id="ARBA00022553"/>
    </source>
</evidence>
<keyword evidence="3" id="KW-0677">Repeat</keyword>
<dbReference type="Pfam" id="PF00536">
    <property type="entry name" value="SAM_1"/>
    <property type="match status" value="2"/>
</dbReference>
<feature type="compositionally biased region" description="Polar residues" evidence="7">
    <location>
        <begin position="486"/>
        <end position="496"/>
    </location>
</feature>
<feature type="compositionally biased region" description="Basic residues" evidence="7">
    <location>
        <begin position="502"/>
        <end position="515"/>
    </location>
</feature>
<feature type="domain" description="SAM" evidence="8">
    <location>
        <begin position="641"/>
        <end position="699"/>
    </location>
</feature>
<feature type="domain" description="SAM" evidence="8">
    <location>
        <begin position="564"/>
        <end position="628"/>
    </location>
</feature>
<dbReference type="CDD" id="cd09566">
    <property type="entry name" value="SAM_liprin-beta1_2_repeat2"/>
    <property type="match status" value="1"/>
</dbReference>
<feature type="compositionally biased region" description="Basic and acidic residues" evidence="7">
    <location>
        <begin position="441"/>
        <end position="457"/>
    </location>
</feature>
<dbReference type="Proteomes" id="UP000694620">
    <property type="component" value="Chromosome 2"/>
</dbReference>
<dbReference type="InterPro" id="IPR013761">
    <property type="entry name" value="SAM/pointed_sf"/>
</dbReference>
<dbReference type="GeneTree" id="ENSGT01050000244951"/>
<dbReference type="InterPro" id="IPR001660">
    <property type="entry name" value="SAM"/>
</dbReference>
<dbReference type="SUPFAM" id="SSF47769">
    <property type="entry name" value="SAM/Pointed domain"/>
    <property type="match status" value="3"/>
</dbReference>
<dbReference type="GO" id="GO:0005829">
    <property type="term" value="C:cytosol"/>
    <property type="evidence" value="ECO:0007669"/>
    <property type="project" value="UniProtKB-ARBA"/>
</dbReference>
<dbReference type="CDD" id="cd09563">
    <property type="entry name" value="SAM_liprin-beta1_2_repeat1"/>
    <property type="match status" value="1"/>
</dbReference>
<name>A0A8C4RUU3_ERPCA</name>
<feature type="coiled-coil region" evidence="6">
    <location>
        <begin position="99"/>
        <end position="255"/>
    </location>
</feature>
<organism evidence="9 10">
    <name type="scientific">Erpetoichthys calabaricus</name>
    <name type="common">Rope fish</name>
    <name type="synonym">Calamoichthys calabaricus</name>
    <dbReference type="NCBI Taxonomy" id="27687"/>
    <lineage>
        <taxon>Eukaryota</taxon>
        <taxon>Metazoa</taxon>
        <taxon>Chordata</taxon>
        <taxon>Craniata</taxon>
        <taxon>Vertebrata</taxon>
        <taxon>Euteleostomi</taxon>
        <taxon>Actinopterygii</taxon>
        <taxon>Polypteriformes</taxon>
        <taxon>Polypteridae</taxon>
        <taxon>Erpetoichthys</taxon>
    </lineage>
</organism>
<dbReference type="AlphaFoldDB" id="A0A8C4RUU3"/>
<dbReference type="Pfam" id="PF26022">
    <property type="entry name" value="CC_Liprin_beta"/>
    <property type="match status" value="1"/>
</dbReference>
<dbReference type="CDD" id="cd09569">
    <property type="entry name" value="SAM_liprin-beta1_2_repeat3"/>
    <property type="match status" value="1"/>
</dbReference>
<dbReference type="GO" id="GO:0048786">
    <property type="term" value="C:presynaptic active zone"/>
    <property type="evidence" value="ECO:0007669"/>
    <property type="project" value="TreeGrafter"/>
</dbReference>
<keyword evidence="10" id="KW-1185">Reference proteome</keyword>
<dbReference type="InterPro" id="IPR029515">
    <property type="entry name" value="Liprin"/>
</dbReference>
<dbReference type="InterPro" id="IPR058914">
    <property type="entry name" value="LIPB1/2_CC"/>
</dbReference>
<dbReference type="PANTHER" id="PTHR12587:SF18">
    <property type="entry name" value="LIPRIN-BETA-2"/>
    <property type="match status" value="1"/>
</dbReference>
<evidence type="ECO:0000256" key="1">
    <source>
        <dbReference type="ARBA" id="ARBA00007547"/>
    </source>
</evidence>
<dbReference type="GO" id="GO:0007528">
    <property type="term" value="P:neuromuscular junction development"/>
    <property type="evidence" value="ECO:0007669"/>
    <property type="project" value="TreeGrafter"/>
</dbReference>
<evidence type="ECO:0000313" key="10">
    <source>
        <dbReference type="Proteomes" id="UP000694620"/>
    </source>
</evidence>
<dbReference type="PANTHER" id="PTHR12587">
    <property type="entry name" value="LAR INTERACTING PROTEIN LIP -RELATED PROTEIN"/>
    <property type="match status" value="1"/>
</dbReference>
<reference evidence="9" key="3">
    <citation type="submission" date="2025-09" db="UniProtKB">
        <authorList>
            <consortium name="Ensembl"/>
        </authorList>
    </citation>
    <scope>IDENTIFICATION</scope>
</reference>
<reference evidence="9" key="2">
    <citation type="submission" date="2025-08" db="UniProtKB">
        <authorList>
            <consortium name="Ensembl"/>
        </authorList>
    </citation>
    <scope>IDENTIFICATION</scope>
</reference>
<reference evidence="9" key="1">
    <citation type="submission" date="2021-06" db="EMBL/GenBank/DDBJ databases">
        <authorList>
            <consortium name="Wellcome Sanger Institute Data Sharing"/>
        </authorList>
    </citation>
    <scope>NUCLEOTIDE SEQUENCE [LARGE SCALE GENOMIC DNA]</scope>
</reference>
<protein>
    <submittedName>
        <fullName evidence="9">PPFIA binding protein 2</fullName>
    </submittedName>
</protein>
<feature type="region of interest" description="Disordered" evidence="7">
    <location>
        <begin position="356"/>
        <end position="535"/>
    </location>
</feature>
<gene>
    <name evidence="9" type="primary">PPFIBP2</name>
</gene>
<dbReference type="FunFam" id="1.10.150.50:FF:000007">
    <property type="entry name" value="Liprin-beta-1 isoform 1"/>
    <property type="match status" value="1"/>
</dbReference>
<comment type="function">
    <text evidence="5">May regulate the disassembly of focal adhesions. Did not bind receptor-like tyrosine phosphatases type 2A.</text>
</comment>
<dbReference type="FunFam" id="1.10.150.50:FF:000005">
    <property type="entry name" value="Liprin-beta-1 isoform 1"/>
    <property type="match status" value="1"/>
</dbReference>
<feature type="compositionally biased region" description="Low complexity" evidence="7">
    <location>
        <begin position="406"/>
        <end position="416"/>
    </location>
</feature>
<evidence type="ECO:0000256" key="6">
    <source>
        <dbReference type="SAM" id="Coils"/>
    </source>
</evidence>
<proteinExistence type="inferred from homology"/>
<evidence type="ECO:0000259" key="8">
    <source>
        <dbReference type="PROSITE" id="PS50105"/>
    </source>
</evidence>
<dbReference type="Pfam" id="PF07647">
    <property type="entry name" value="SAM_2"/>
    <property type="match status" value="1"/>
</dbReference>
<dbReference type="InterPro" id="IPR037618">
    <property type="entry name" value="LIPB1/2_SAM_2nd"/>
</dbReference>
<evidence type="ECO:0000256" key="4">
    <source>
        <dbReference type="ARBA" id="ARBA00023054"/>
    </source>
</evidence>